<evidence type="ECO:0008006" key="3">
    <source>
        <dbReference type="Google" id="ProtNLM"/>
    </source>
</evidence>
<feature type="non-terminal residue" evidence="1">
    <location>
        <position position="1"/>
    </location>
</feature>
<dbReference type="Proteomes" id="UP001220964">
    <property type="component" value="Unassembled WGS sequence"/>
</dbReference>
<dbReference type="RefSeq" id="WP_275567574.1">
    <property type="nucleotide sequence ID" value="NZ_JARGYC010000028.1"/>
</dbReference>
<dbReference type="AlphaFoldDB" id="A0AAE3T937"/>
<sequence length="162" mass="17449">PALAADCDSCAALCCIALAFDEGEDFAFDKPAGLPCPKLVGHACSIYERLSDEGFPGCARYDCEGAGQRTVALYGGVSWQDETELTGPMLETFRHMRVIHELIGLLETTGQLPLEDDEAERREDLLIALCPDEMTPETAEALASGPLPGEARAFLRGLAHHL</sequence>
<comment type="caution">
    <text evidence="1">The sequence shown here is derived from an EMBL/GenBank/DDBJ whole genome shotgun (WGS) entry which is preliminary data.</text>
</comment>
<keyword evidence="2" id="KW-1185">Reference proteome</keyword>
<gene>
    <name evidence="1" type="ORF">P1J78_11875</name>
</gene>
<evidence type="ECO:0000313" key="1">
    <source>
        <dbReference type="EMBL" id="MDF0601433.1"/>
    </source>
</evidence>
<name>A0AAE3T937_9RHOB</name>
<protein>
    <recommendedName>
        <fullName evidence="3">Pentapeptide repeat-containing protein</fullName>
    </recommendedName>
</protein>
<evidence type="ECO:0000313" key="2">
    <source>
        <dbReference type="Proteomes" id="UP001220964"/>
    </source>
</evidence>
<reference evidence="1" key="1">
    <citation type="submission" date="2023-03" db="EMBL/GenBank/DDBJ databases">
        <title>Multiphase analysis and comparison of six strains from genera Psychromarinibacter, Lutimaribacter, and Maritimibacter, including a novel species: Psychromarinibacter sediminicola sp. nov.</title>
        <authorList>
            <person name="Wang Y.-H."/>
            <person name="Ye M.-Q."/>
            <person name="Du Z.-J."/>
        </authorList>
    </citation>
    <scope>NUCLEOTIDE SEQUENCE</scope>
    <source>
        <strain evidence="1">C21-152</strain>
    </source>
</reference>
<dbReference type="EMBL" id="JARGYC010000028">
    <property type="protein sequence ID" value="MDF0601433.1"/>
    <property type="molecule type" value="Genomic_DNA"/>
</dbReference>
<organism evidence="1 2">
    <name type="scientific">Psychromarinibacter sediminicola</name>
    <dbReference type="NCBI Taxonomy" id="3033385"/>
    <lineage>
        <taxon>Bacteria</taxon>
        <taxon>Pseudomonadati</taxon>
        <taxon>Pseudomonadota</taxon>
        <taxon>Alphaproteobacteria</taxon>
        <taxon>Rhodobacterales</taxon>
        <taxon>Paracoccaceae</taxon>
        <taxon>Psychromarinibacter</taxon>
    </lineage>
</organism>
<accession>A0AAE3T937</accession>
<proteinExistence type="predicted"/>